<evidence type="ECO:0000256" key="8">
    <source>
        <dbReference type="ARBA" id="ARBA00048679"/>
    </source>
</evidence>
<feature type="domain" description="Protein kinase" evidence="10">
    <location>
        <begin position="127"/>
        <end position="431"/>
    </location>
</feature>
<evidence type="ECO:0000256" key="5">
    <source>
        <dbReference type="ARBA" id="ARBA00022777"/>
    </source>
</evidence>
<evidence type="ECO:0000256" key="3">
    <source>
        <dbReference type="ARBA" id="ARBA00022679"/>
    </source>
</evidence>
<evidence type="ECO:0000313" key="11">
    <source>
        <dbReference type="EMBL" id="KAF1949225.1"/>
    </source>
</evidence>
<evidence type="ECO:0000256" key="6">
    <source>
        <dbReference type="ARBA" id="ARBA00022840"/>
    </source>
</evidence>
<dbReference type="SUPFAM" id="SSF56112">
    <property type="entry name" value="Protein kinase-like (PK-like)"/>
    <property type="match status" value="1"/>
</dbReference>
<gene>
    <name evidence="11" type="ORF">CC80DRAFT_599121</name>
</gene>
<dbReference type="InterPro" id="IPR008936">
    <property type="entry name" value="Rho_GTPase_activation_prot"/>
</dbReference>
<keyword evidence="4" id="KW-0547">Nucleotide-binding</keyword>
<dbReference type="OrthoDB" id="4062651at2759"/>
<evidence type="ECO:0000256" key="4">
    <source>
        <dbReference type="ARBA" id="ARBA00022741"/>
    </source>
</evidence>
<dbReference type="CDD" id="cd00180">
    <property type="entry name" value="PKc"/>
    <property type="match status" value="1"/>
</dbReference>
<evidence type="ECO:0000259" key="10">
    <source>
        <dbReference type="PROSITE" id="PS50011"/>
    </source>
</evidence>
<keyword evidence="6" id="KW-0067">ATP-binding</keyword>
<keyword evidence="3" id="KW-0808">Transferase</keyword>
<keyword evidence="12" id="KW-1185">Reference proteome</keyword>
<feature type="compositionally biased region" description="Basic and acidic residues" evidence="9">
    <location>
        <begin position="639"/>
        <end position="650"/>
    </location>
</feature>
<evidence type="ECO:0000256" key="1">
    <source>
        <dbReference type="ARBA" id="ARBA00012513"/>
    </source>
</evidence>
<dbReference type="AlphaFoldDB" id="A0A6A5T8E5"/>
<dbReference type="Gene3D" id="1.10.555.10">
    <property type="entry name" value="Rho GTPase activation protein"/>
    <property type="match status" value="1"/>
</dbReference>
<feature type="region of interest" description="Disordered" evidence="9">
    <location>
        <begin position="639"/>
        <end position="697"/>
    </location>
</feature>
<proteinExistence type="predicted"/>
<protein>
    <recommendedName>
        <fullName evidence="1">non-specific serine/threonine protein kinase</fullName>
        <ecNumber evidence="1">2.7.11.1</ecNumber>
    </recommendedName>
</protein>
<name>A0A6A5T8E5_9PLEO</name>
<evidence type="ECO:0000313" key="12">
    <source>
        <dbReference type="Proteomes" id="UP000800035"/>
    </source>
</evidence>
<dbReference type="GO" id="GO:0004674">
    <property type="term" value="F:protein serine/threonine kinase activity"/>
    <property type="evidence" value="ECO:0007669"/>
    <property type="project" value="UniProtKB-KW"/>
</dbReference>
<dbReference type="PROSITE" id="PS00108">
    <property type="entry name" value="PROTEIN_KINASE_ST"/>
    <property type="match status" value="1"/>
</dbReference>
<dbReference type="GO" id="GO:0005524">
    <property type="term" value="F:ATP binding"/>
    <property type="evidence" value="ECO:0007669"/>
    <property type="project" value="UniProtKB-KW"/>
</dbReference>
<organism evidence="11 12">
    <name type="scientific">Byssothecium circinans</name>
    <dbReference type="NCBI Taxonomy" id="147558"/>
    <lineage>
        <taxon>Eukaryota</taxon>
        <taxon>Fungi</taxon>
        <taxon>Dikarya</taxon>
        <taxon>Ascomycota</taxon>
        <taxon>Pezizomycotina</taxon>
        <taxon>Dothideomycetes</taxon>
        <taxon>Pleosporomycetidae</taxon>
        <taxon>Pleosporales</taxon>
        <taxon>Massarineae</taxon>
        <taxon>Massarinaceae</taxon>
        <taxon>Byssothecium</taxon>
    </lineage>
</organism>
<dbReference type="GO" id="GO:0005634">
    <property type="term" value="C:nucleus"/>
    <property type="evidence" value="ECO:0007669"/>
    <property type="project" value="TreeGrafter"/>
</dbReference>
<dbReference type="PANTHER" id="PTHR43671">
    <property type="entry name" value="SERINE/THREONINE-PROTEIN KINASE NEK"/>
    <property type="match status" value="1"/>
</dbReference>
<dbReference type="Proteomes" id="UP000800035">
    <property type="component" value="Unassembled WGS sequence"/>
</dbReference>
<dbReference type="EC" id="2.7.11.1" evidence="1"/>
<evidence type="ECO:0000256" key="2">
    <source>
        <dbReference type="ARBA" id="ARBA00022527"/>
    </source>
</evidence>
<reference evidence="11" key="1">
    <citation type="journal article" date="2020" name="Stud. Mycol.">
        <title>101 Dothideomycetes genomes: a test case for predicting lifestyles and emergence of pathogens.</title>
        <authorList>
            <person name="Haridas S."/>
            <person name="Albert R."/>
            <person name="Binder M."/>
            <person name="Bloem J."/>
            <person name="Labutti K."/>
            <person name="Salamov A."/>
            <person name="Andreopoulos B."/>
            <person name="Baker S."/>
            <person name="Barry K."/>
            <person name="Bills G."/>
            <person name="Bluhm B."/>
            <person name="Cannon C."/>
            <person name="Castanera R."/>
            <person name="Culley D."/>
            <person name="Daum C."/>
            <person name="Ezra D."/>
            <person name="Gonzalez J."/>
            <person name="Henrissat B."/>
            <person name="Kuo A."/>
            <person name="Liang C."/>
            <person name="Lipzen A."/>
            <person name="Lutzoni F."/>
            <person name="Magnuson J."/>
            <person name="Mondo S."/>
            <person name="Nolan M."/>
            <person name="Ohm R."/>
            <person name="Pangilinan J."/>
            <person name="Park H.-J."/>
            <person name="Ramirez L."/>
            <person name="Alfaro M."/>
            <person name="Sun H."/>
            <person name="Tritt A."/>
            <person name="Yoshinaga Y."/>
            <person name="Zwiers L.-H."/>
            <person name="Turgeon B."/>
            <person name="Goodwin S."/>
            <person name="Spatafora J."/>
            <person name="Crous P."/>
            <person name="Grigoriev I."/>
        </authorList>
    </citation>
    <scope>NUCLEOTIDE SEQUENCE</scope>
    <source>
        <strain evidence="11">CBS 675.92</strain>
    </source>
</reference>
<dbReference type="SMART" id="SM00220">
    <property type="entry name" value="S_TKc"/>
    <property type="match status" value="1"/>
</dbReference>
<dbReference type="Gene3D" id="3.30.200.20">
    <property type="entry name" value="Phosphorylase Kinase, domain 1"/>
    <property type="match status" value="1"/>
</dbReference>
<keyword evidence="5 11" id="KW-0418">Kinase</keyword>
<dbReference type="InterPro" id="IPR008271">
    <property type="entry name" value="Ser/Thr_kinase_AS"/>
</dbReference>
<evidence type="ECO:0000256" key="9">
    <source>
        <dbReference type="SAM" id="MobiDB-lite"/>
    </source>
</evidence>
<dbReference type="Pfam" id="PF00069">
    <property type="entry name" value="Pkinase"/>
    <property type="match status" value="1"/>
</dbReference>
<comment type="catalytic activity">
    <reaction evidence="7">
        <text>L-threonyl-[protein] + ATP = O-phospho-L-threonyl-[protein] + ADP + H(+)</text>
        <dbReference type="Rhea" id="RHEA:46608"/>
        <dbReference type="Rhea" id="RHEA-COMP:11060"/>
        <dbReference type="Rhea" id="RHEA-COMP:11605"/>
        <dbReference type="ChEBI" id="CHEBI:15378"/>
        <dbReference type="ChEBI" id="CHEBI:30013"/>
        <dbReference type="ChEBI" id="CHEBI:30616"/>
        <dbReference type="ChEBI" id="CHEBI:61977"/>
        <dbReference type="ChEBI" id="CHEBI:456216"/>
        <dbReference type="EC" id="2.7.11.1"/>
    </reaction>
</comment>
<dbReference type="PANTHER" id="PTHR43671:SF98">
    <property type="entry name" value="SERINE_THREONINE-PROTEIN KINASE NEK11"/>
    <property type="match status" value="1"/>
</dbReference>
<evidence type="ECO:0000256" key="7">
    <source>
        <dbReference type="ARBA" id="ARBA00047899"/>
    </source>
</evidence>
<dbReference type="InterPro" id="IPR050660">
    <property type="entry name" value="NEK_Ser/Thr_kinase"/>
</dbReference>
<feature type="compositionally biased region" description="Polar residues" evidence="9">
    <location>
        <begin position="651"/>
        <end position="662"/>
    </location>
</feature>
<dbReference type="Gene3D" id="1.10.510.10">
    <property type="entry name" value="Transferase(Phosphotransferase) domain 1"/>
    <property type="match status" value="1"/>
</dbReference>
<dbReference type="InterPro" id="IPR011009">
    <property type="entry name" value="Kinase-like_dom_sf"/>
</dbReference>
<accession>A0A6A5T8E5</accession>
<keyword evidence="2" id="KW-0723">Serine/threonine-protein kinase</keyword>
<dbReference type="InterPro" id="IPR000719">
    <property type="entry name" value="Prot_kinase_dom"/>
</dbReference>
<sequence>MSTDNVFATPSDRLASFFDPSQPREAFNDAEIDEISNLLGLCSHAASRCPRTYIVLRAIGEDQLLDRLLDEGFNDQWFPVQSQGLPHFLSPSVKARIIQAQEKILTKSLGVENGRHSHFKPDDALPFNILSRLGSGGYGQVDRIESRISFRHYALKRIRRRAAFGVNSRESMKRFLAEIQIIKRLQHRHVIEYIGSYTDKTYLGLIMSPVAEMDLAALLDQISAHVEAGSFRTANSSTSWLHEQALATEMCATLRTFYGCLAAALAYLHDRSVRHKDIKPQNILIHRGSVLLTDFGLSRDFADDIGSTTSGLTATTPRYCSPEVASFEARNTSADIWSLGCVFFEMSAALRGYNIEWIKRYFAANSSKSTHFHANHEAYSQLVSEWEAIDDPKDSIPLRWIRKMLSKDQHLRPNTATLLAEITCPEEMEYAPTAFCGICCIPDDASDTEDSLADMSIMDVPCSCRPVDTSGNNMIIRDQPSLPEDKTITLTTALSAFSFSESSGPVSKNSIPVAPSDESLDRASVATVSSLAQDQMMNVDPATFEAIVGANLHYRRSQGALNSQHYAPPLSRVDSERRGSAVKVNRRSRDHDIIREIRARLSIPAKRFRLLDQVDSNGSAVPPIDSAPQKYAAYLHADSNDRSVPLHDSKTSLSTPTKQRSLYSILPRQPLHKTPGRQPESSWTSTSSLYPSRRTTLAPQLLRDSKAPKLRLDENTITSQTVSSSNASQTEKVFSIPFSELPPRALTSGISKYGSVPVIVQKCCEYLQSRASANGPNALVTVTYSHTKLLVDRFHLSPDFGSTLDWSTISASFGDVAEVLRSYLDSVPGFLSHEAIASCFLEDRTGPTTDALYTVWYEIALTGRAPMEYAITMNLLDTFQHMIHVCRIPAEDIAMLYCGVFFQKFFDVCGFEDLVIGERERQKWLLTRWITRHHSFVKMVANKGEGIECSDVAAGLNGAVEALNVP</sequence>
<comment type="catalytic activity">
    <reaction evidence="8">
        <text>L-seryl-[protein] + ATP = O-phospho-L-seryl-[protein] + ADP + H(+)</text>
        <dbReference type="Rhea" id="RHEA:17989"/>
        <dbReference type="Rhea" id="RHEA-COMP:9863"/>
        <dbReference type="Rhea" id="RHEA-COMP:11604"/>
        <dbReference type="ChEBI" id="CHEBI:15378"/>
        <dbReference type="ChEBI" id="CHEBI:29999"/>
        <dbReference type="ChEBI" id="CHEBI:30616"/>
        <dbReference type="ChEBI" id="CHEBI:83421"/>
        <dbReference type="ChEBI" id="CHEBI:456216"/>
        <dbReference type="EC" id="2.7.11.1"/>
    </reaction>
</comment>
<dbReference type="PROSITE" id="PS50011">
    <property type="entry name" value="PROTEIN_KINASE_DOM"/>
    <property type="match status" value="1"/>
</dbReference>
<dbReference type="EMBL" id="ML977040">
    <property type="protein sequence ID" value="KAF1949225.1"/>
    <property type="molecule type" value="Genomic_DNA"/>
</dbReference>